<proteinExistence type="predicted"/>
<dbReference type="RefSeq" id="WP_094664734.1">
    <property type="nucleotide sequence ID" value="NZ_MWWV01000014.1"/>
</dbReference>
<feature type="transmembrane region" description="Helical" evidence="2">
    <location>
        <begin position="93"/>
        <end position="114"/>
    </location>
</feature>
<keyword evidence="2" id="KW-0472">Membrane</keyword>
<feature type="domain" description="DUF3566" evidence="3">
    <location>
        <begin position="74"/>
        <end position="190"/>
    </location>
</feature>
<comment type="caution">
    <text evidence="4">The sequence shown here is derived from an EMBL/GenBank/DDBJ whole genome shotgun (WGS) entry which is preliminary data.</text>
</comment>
<dbReference type="AlphaFoldDB" id="A0A261FCR1"/>
<keyword evidence="5" id="KW-1185">Reference proteome</keyword>
<evidence type="ECO:0000259" key="3">
    <source>
        <dbReference type="Pfam" id="PF12089"/>
    </source>
</evidence>
<protein>
    <recommendedName>
        <fullName evidence="3">DUF3566 domain-containing protein</fullName>
    </recommendedName>
</protein>
<evidence type="ECO:0000313" key="5">
    <source>
        <dbReference type="Proteomes" id="UP000216444"/>
    </source>
</evidence>
<dbReference type="Proteomes" id="UP000216444">
    <property type="component" value="Unassembled WGS sequence"/>
</dbReference>
<gene>
    <name evidence="4" type="ORF">BTIS_1780</name>
</gene>
<evidence type="ECO:0000256" key="1">
    <source>
        <dbReference type="SAM" id="MobiDB-lite"/>
    </source>
</evidence>
<reference evidence="4 5" key="1">
    <citation type="journal article" date="2017" name="BMC Genomics">
        <title>Comparative genomic and phylogenomic analyses of the Bifidobacteriaceae family.</title>
        <authorList>
            <person name="Lugli G.A."/>
            <person name="Milani C."/>
            <person name="Turroni F."/>
            <person name="Duranti S."/>
            <person name="Mancabelli L."/>
            <person name="Mangifesta M."/>
            <person name="Ferrario C."/>
            <person name="Modesto M."/>
            <person name="Mattarelli P."/>
            <person name="Jiri K."/>
            <person name="van Sinderen D."/>
            <person name="Ventura M."/>
        </authorList>
    </citation>
    <scope>NUCLEOTIDE SEQUENCE [LARGE SCALE GENOMIC DNA]</scope>
    <source>
        <strain evidence="4 5">DSM 100201</strain>
    </source>
</reference>
<accession>A0A261FCR1</accession>
<feature type="transmembrane region" description="Helical" evidence="2">
    <location>
        <begin position="148"/>
        <end position="174"/>
    </location>
</feature>
<organism evidence="4 5">
    <name type="scientific">Bifidobacterium tissieri</name>
    <dbReference type="NCBI Taxonomy" id="1630162"/>
    <lineage>
        <taxon>Bacteria</taxon>
        <taxon>Bacillati</taxon>
        <taxon>Actinomycetota</taxon>
        <taxon>Actinomycetes</taxon>
        <taxon>Bifidobacteriales</taxon>
        <taxon>Bifidobacteriaceae</taxon>
        <taxon>Bifidobacterium</taxon>
    </lineage>
</organism>
<sequence length="191" mass="20120">MSDEQSVPQENAAEAQPVQPGHRTSRSAASSPKPLISEEQAAEHEGVVEPAPAAFKPASRPAKSERKSSVPRARRMKLSLTKVDPWSVTKVSFLLSIAGALIQVIAVALIWLLLNSIGLFDNITQIVSTTGLDSGGLDIASFFGIGKVLSAVTIFSIFEIVLVTVLATIGAFLYNVVSSLVGGVHLTLGDD</sequence>
<evidence type="ECO:0000256" key="2">
    <source>
        <dbReference type="SAM" id="Phobius"/>
    </source>
</evidence>
<keyword evidence="2" id="KW-1133">Transmembrane helix</keyword>
<dbReference type="Pfam" id="PF12089">
    <property type="entry name" value="DUF3566"/>
    <property type="match status" value="1"/>
</dbReference>
<name>A0A261FCR1_9BIFI</name>
<feature type="region of interest" description="Disordered" evidence="1">
    <location>
        <begin position="1"/>
        <end position="73"/>
    </location>
</feature>
<dbReference type="InterPro" id="IPR021949">
    <property type="entry name" value="DUF3566_TM"/>
</dbReference>
<dbReference type="EMBL" id="MWWV01000014">
    <property type="protein sequence ID" value="OZG56676.1"/>
    <property type="molecule type" value="Genomic_DNA"/>
</dbReference>
<evidence type="ECO:0000313" key="4">
    <source>
        <dbReference type="EMBL" id="OZG56676.1"/>
    </source>
</evidence>
<keyword evidence="2" id="KW-0812">Transmembrane</keyword>